<dbReference type="Proteomes" id="UP001219956">
    <property type="component" value="Unassembled WGS sequence"/>
</dbReference>
<protein>
    <submittedName>
        <fullName evidence="2">Uncharacterized protein</fullName>
    </submittedName>
</protein>
<keyword evidence="1" id="KW-0732">Signal</keyword>
<feature type="chain" id="PRO_5045053803" evidence="1">
    <location>
        <begin position="23"/>
        <end position="164"/>
    </location>
</feature>
<reference evidence="2 3" key="1">
    <citation type="submission" date="2023-01" db="EMBL/GenBank/DDBJ databases">
        <title>Novel species of the genus Vogesella isolated from rivers.</title>
        <authorList>
            <person name="Lu H."/>
        </authorList>
    </citation>
    <scope>NUCLEOTIDE SEQUENCE [LARGE SCALE GENOMIC DNA]</scope>
    <source>
        <strain evidence="2 3">DC21W</strain>
    </source>
</reference>
<keyword evidence="3" id="KW-1185">Reference proteome</keyword>
<name>A0ABT5IZX5_9NEIS</name>
<dbReference type="EMBL" id="JAQQLF010000012">
    <property type="protein sequence ID" value="MDC7717771.1"/>
    <property type="molecule type" value="Genomic_DNA"/>
</dbReference>
<evidence type="ECO:0000313" key="3">
    <source>
        <dbReference type="Proteomes" id="UP001219956"/>
    </source>
</evidence>
<evidence type="ECO:0000313" key="2">
    <source>
        <dbReference type="EMBL" id="MDC7717771.1"/>
    </source>
</evidence>
<organism evidence="2 3">
    <name type="scientific">Vogesella aquatica</name>
    <dbReference type="NCBI Taxonomy" id="2984206"/>
    <lineage>
        <taxon>Bacteria</taxon>
        <taxon>Pseudomonadati</taxon>
        <taxon>Pseudomonadota</taxon>
        <taxon>Betaproteobacteria</taxon>
        <taxon>Neisseriales</taxon>
        <taxon>Chromobacteriaceae</taxon>
        <taxon>Vogesella</taxon>
    </lineage>
</organism>
<accession>A0ABT5IZX5</accession>
<proteinExistence type="predicted"/>
<comment type="caution">
    <text evidence="2">The sequence shown here is derived from an EMBL/GenBank/DDBJ whole genome shotgun (WGS) entry which is preliminary data.</text>
</comment>
<feature type="signal peptide" evidence="1">
    <location>
        <begin position="1"/>
        <end position="22"/>
    </location>
</feature>
<sequence length="164" mass="17777">MHKSVHAAALCVLLASSPFALAQAEPQASAAAGAPSDTLIDFLAKPAFSPQQQKRLQQALQHKQMVPRVAAFAGMTRAQLEALPAERQFCLLSGYLLQQELAAQQRPAGQLAQARSWLLSPGWCARVSSEQAQGMAQEDVLGIDGVITLYYLLYLDMQRRLTAS</sequence>
<dbReference type="RefSeq" id="WP_272752077.1">
    <property type="nucleotide sequence ID" value="NZ_JAQQLF010000012.1"/>
</dbReference>
<gene>
    <name evidence="2" type="ORF">PQU95_11175</name>
</gene>
<evidence type="ECO:0000256" key="1">
    <source>
        <dbReference type="SAM" id="SignalP"/>
    </source>
</evidence>